<keyword evidence="6 10" id="KW-0472">Membrane</keyword>
<protein>
    <submittedName>
        <fullName evidence="13">Methyl-accepting chemotaxis protein</fullName>
    </submittedName>
</protein>
<gene>
    <name evidence="13" type="ORF">H9642_02990</name>
</gene>
<dbReference type="PANTHER" id="PTHR32089:SF119">
    <property type="entry name" value="METHYL-ACCEPTING CHEMOTAXIS PROTEIN CTPL"/>
    <property type="match status" value="1"/>
</dbReference>
<name>A0ABR8TL16_9PSED</name>
<keyword evidence="2" id="KW-1003">Cell membrane</keyword>
<comment type="caution">
    <text evidence="13">The sequence shown here is derived from an EMBL/GenBank/DDBJ whole genome shotgun (WGS) entry which is preliminary data.</text>
</comment>
<evidence type="ECO:0000256" key="2">
    <source>
        <dbReference type="ARBA" id="ARBA00022475"/>
    </source>
</evidence>
<dbReference type="Proteomes" id="UP000611945">
    <property type="component" value="Unassembled WGS sequence"/>
</dbReference>
<reference evidence="13 14" key="1">
    <citation type="submission" date="2020-08" db="EMBL/GenBank/DDBJ databases">
        <title>A Genomic Blueprint of the Chicken Gut Microbiome.</title>
        <authorList>
            <person name="Gilroy R."/>
            <person name="Ravi A."/>
            <person name="Getino M."/>
            <person name="Pursley I."/>
            <person name="Horton D.L."/>
            <person name="Alikhan N.-F."/>
            <person name="Baker D."/>
            <person name="Gharbi K."/>
            <person name="Hall N."/>
            <person name="Watson M."/>
            <person name="Adriaenssens E.M."/>
            <person name="Foster-Nyarko E."/>
            <person name="Jarju S."/>
            <person name="Secka A."/>
            <person name="Antonio M."/>
            <person name="Oren A."/>
            <person name="Chaudhuri R."/>
            <person name="La Ragione R.M."/>
            <person name="Hildebrand F."/>
            <person name="Pallen M.J."/>
        </authorList>
    </citation>
    <scope>NUCLEOTIDE SEQUENCE [LARGE SCALE GENOMIC DNA]</scope>
    <source>
        <strain evidence="13 14">Sa2CUA2</strain>
    </source>
</reference>
<keyword evidence="14" id="KW-1185">Reference proteome</keyword>
<proteinExistence type="inferred from homology"/>
<keyword evidence="4 10" id="KW-0812">Transmembrane</keyword>
<dbReference type="InterPro" id="IPR004090">
    <property type="entry name" value="Chemotax_Me-accpt_rcpt"/>
</dbReference>
<keyword evidence="7 9" id="KW-0807">Transducer</keyword>
<comment type="similarity">
    <text evidence="8">Belongs to the methyl-accepting chemotaxis (MCP) protein family.</text>
</comment>
<keyword evidence="5 10" id="KW-1133">Transmembrane helix</keyword>
<evidence type="ECO:0000313" key="13">
    <source>
        <dbReference type="EMBL" id="MBD7976153.1"/>
    </source>
</evidence>
<dbReference type="PROSITE" id="PS50885">
    <property type="entry name" value="HAMP"/>
    <property type="match status" value="1"/>
</dbReference>
<evidence type="ECO:0000259" key="11">
    <source>
        <dbReference type="PROSITE" id="PS50111"/>
    </source>
</evidence>
<dbReference type="EMBL" id="JACSQG010000001">
    <property type="protein sequence ID" value="MBD7976153.1"/>
    <property type="molecule type" value="Genomic_DNA"/>
</dbReference>
<evidence type="ECO:0000256" key="9">
    <source>
        <dbReference type="PROSITE-ProRule" id="PRU00284"/>
    </source>
</evidence>
<evidence type="ECO:0000256" key="10">
    <source>
        <dbReference type="SAM" id="Phobius"/>
    </source>
</evidence>
<evidence type="ECO:0000256" key="8">
    <source>
        <dbReference type="ARBA" id="ARBA00029447"/>
    </source>
</evidence>
<comment type="subcellular location">
    <subcellularLocation>
        <location evidence="1">Cell membrane</location>
        <topology evidence="1">Multi-pass membrane protein</topology>
    </subcellularLocation>
</comment>
<evidence type="ECO:0000256" key="6">
    <source>
        <dbReference type="ARBA" id="ARBA00023136"/>
    </source>
</evidence>
<dbReference type="PROSITE" id="PS50111">
    <property type="entry name" value="CHEMOTAXIS_TRANSDUC_2"/>
    <property type="match status" value="1"/>
</dbReference>
<dbReference type="SMART" id="SM00283">
    <property type="entry name" value="MA"/>
    <property type="match status" value="1"/>
</dbReference>
<accession>A0ABR8TL16</accession>
<evidence type="ECO:0000256" key="4">
    <source>
        <dbReference type="ARBA" id="ARBA00022692"/>
    </source>
</evidence>
<dbReference type="Gene3D" id="1.10.287.950">
    <property type="entry name" value="Methyl-accepting chemotaxis protein"/>
    <property type="match status" value="1"/>
</dbReference>
<dbReference type="PANTHER" id="PTHR32089">
    <property type="entry name" value="METHYL-ACCEPTING CHEMOTAXIS PROTEIN MCPB"/>
    <property type="match status" value="1"/>
</dbReference>
<evidence type="ECO:0000256" key="5">
    <source>
        <dbReference type="ARBA" id="ARBA00022989"/>
    </source>
</evidence>
<evidence type="ECO:0000256" key="1">
    <source>
        <dbReference type="ARBA" id="ARBA00004651"/>
    </source>
</evidence>
<evidence type="ECO:0000256" key="3">
    <source>
        <dbReference type="ARBA" id="ARBA00022481"/>
    </source>
</evidence>
<feature type="domain" description="Methyl-accepting transducer" evidence="11">
    <location>
        <begin position="382"/>
        <end position="618"/>
    </location>
</feature>
<feature type="domain" description="HAMP" evidence="12">
    <location>
        <begin position="324"/>
        <end position="377"/>
    </location>
</feature>
<dbReference type="SUPFAM" id="SSF58104">
    <property type="entry name" value="Methyl-accepting chemotaxis protein (MCP) signaling domain"/>
    <property type="match status" value="1"/>
</dbReference>
<dbReference type="PRINTS" id="PR00260">
    <property type="entry name" value="CHEMTRNSDUCR"/>
</dbReference>
<sequence>MRLKLLSPLITCLLLGVCLTLGATLWWSQRALERPYVLMGQYLGLSQQLQHLTRQVHSYLDTGDAVRHATALQALDDLAASLEQLPPALTATLRPSFAELRRYTAEDLLAAGKLAGDPQGLLVQAERELNATLAQLARYADAADGLDSMRYRATLLDAALQLQRLGQTRATLVSSGRDDLAAGVEQALGNLAQRAEQLQQLPLLGVYDQSPSAANHFAVLLDLSSADENEGSGEDQGIALKRELSSLIARYPAELHSTRALIRQRGELHTRTLELVANLQNAVATLEPTVRDEHGRIQSEVALLQGLAIGLILLAALLVYALQQHLTQTLGRLVPALEAWTKGDFTRPMVLRSSLHEIQHIAASLNRLRDYLAGLVGSLRQHAGQVGESSQALATLSQALHQGAEQQVEGDAQVSEALGSLERTIQQMASDADQAADATQAAGQAVREGQQVIDSSLVELRSLVDAVRGNARGIEQLAAESASIEQVLTVIRDIAEQTNLLALNAAIEAARAGDSGRGFAVVAAEVRTLAQRSGEATEQIQQRILQLQRAAADSLRAMHNQVEQAERSAAQAEAADGALHEVVQSIQSIAQTAQRIAAATANQSGAVSHIHDHSDQLNQLGHTNLIRIAEARQQGADLLNLADRLQDAAKAFRIA</sequence>
<evidence type="ECO:0000256" key="7">
    <source>
        <dbReference type="ARBA" id="ARBA00023224"/>
    </source>
</evidence>
<evidence type="ECO:0000259" key="12">
    <source>
        <dbReference type="PROSITE" id="PS50885"/>
    </source>
</evidence>
<dbReference type="InterPro" id="IPR003660">
    <property type="entry name" value="HAMP_dom"/>
</dbReference>
<organism evidence="13 14">
    <name type="scientific">Serpens gallinarum</name>
    <dbReference type="NCBI Taxonomy" id="2763075"/>
    <lineage>
        <taxon>Bacteria</taxon>
        <taxon>Pseudomonadati</taxon>
        <taxon>Pseudomonadota</taxon>
        <taxon>Gammaproteobacteria</taxon>
        <taxon>Pseudomonadales</taxon>
        <taxon>Pseudomonadaceae</taxon>
        <taxon>Pseudomonas</taxon>
    </lineage>
</organism>
<dbReference type="InterPro" id="IPR004089">
    <property type="entry name" value="MCPsignal_dom"/>
</dbReference>
<evidence type="ECO:0000313" key="14">
    <source>
        <dbReference type="Proteomes" id="UP000611945"/>
    </source>
</evidence>
<keyword evidence="3" id="KW-0488">Methylation</keyword>
<feature type="transmembrane region" description="Helical" evidence="10">
    <location>
        <begin position="302"/>
        <end position="322"/>
    </location>
</feature>
<dbReference type="Pfam" id="PF00015">
    <property type="entry name" value="MCPsignal"/>
    <property type="match status" value="1"/>
</dbReference>